<dbReference type="PATRIC" id="fig|1449976.3.peg.7223"/>
<dbReference type="Proteomes" id="UP000019225">
    <property type="component" value="Chromosome"/>
</dbReference>
<dbReference type="InterPro" id="IPR029063">
    <property type="entry name" value="SAM-dependent_MTases_sf"/>
</dbReference>
<dbReference type="OrthoDB" id="4134439at2"/>
<keyword evidence="2" id="KW-1185">Reference proteome</keyword>
<accession>W5WIW0</accession>
<name>W5WIW0_9PSEU</name>
<evidence type="ECO:0000313" key="2">
    <source>
        <dbReference type="Proteomes" id="UP000019225"/>
    </source>
</evidence>
<gene>
    <name evidence="1" type="ORF">KALB_7189</name>
</gene>
<protein>
    <recommendedName>
        <fullName evidence="3">S-adenosyl methyltransferase</fullName>
    </recommendedName>
</protein>
<reference evidence="1 2" key="1">
    <citation type="journal article" date="2014" name="BMC Genomics">
        <title>Complete genome sequence of producer of the glycopeptide antibiotic Aculeximycin Kutzneria albida DSM 43870T, a representative of minor genus of Pseudonocardiaceae.</title>
        <authorList>
            <person name="Rebets Y."/>
            <person name="Tokovenko B."/>
            <person name="Lushchyk I."/>
            <person name="Ruckert C."/>
            <person name="Zaburannyi N."/>
            <person name="Bechthold A."/>
            <person name="Kalinowski J."/>
            <person name="Luzhetskyy A."/>
        </authorList>
    </citation>
    <scope>NUCLEOTIDE SEQUENCE [LARGE SCALE GENOMIC DNA]</scope>
    <source>
        <strain evidence="1">DSM 43870</strain>
    </source>
</reference>
<proteinExistence type="predicted"/>
<dbReference type="STRING" id="1449976.KALB_7189"/>
<dbReference type="HOGENOM" id="CLU_067079_1_0_11"/>
<sequence length="278" mass="30746">MVERGWIPNGIDLTRPSAARVYDAFLGGGHNFAVDREFARRAEQVFPGVSRACRANRAFLRRAVEFGVSQGVRQFLDIGSGIPTRGNVHEIAQQHSPDCRVVYVDNEAVAVAHSEMMLQGVRNTGVVDADLCRPEELLTHPVIRSLIDFDQPVMLLMLAVLHFVPDDEDPAQLVSRYMRRLAPGSLLAVTHATAAARPEEMSALERLYAGSTNPAKARTPEWIAGLFRDCESVPPGLCYVPDWRPDGALRPHPEHYIFYGGVGRRSAQVRQHSGEQTG</sequence>
<dbReference type="KEGG" id="kal:KALB_7189"/>
<evidence type="ECO:0000313" key="1">
    <source>
        <dbReference type="EMBL" id="AHI00547.1"/>
    </source>
</evidence>
<dbReference type="Gene3D" id="3.40.50.150">
    <property type="entry name" value="Vaccinia Virus protein VP39"/>
    <property type="match status" value="1"/>
</dbReference>
<dbReference type="EMBL" id="CP007155">
    <property type="protein sequence ID" value="AHI00547.1"/>
    <property type="molecule type" value="Genomic_DNA"/>
</dbReference>
<dbReference type="InterPro" id="IPR006764">
    <property type="entry name" value="SAM_dep_MeTrfase_SAV2177_type"/>
</dbReference>
<dbReference type="SUPFAM" id="SSF53335">
    <property type="entry name" value="S-adenosyl-L-methionine-dependent methyltransferases"/>
    <property type="match status" value="1"/>
</dbReference>
<evidence type="ECO:0008006" key="3">
    <source>
        <dbReference type="Google" id="ProtNLM"/>
    </source>
</evidence>
<dbReference type="AlphaFoldDB" id="W5WIW0"/>
<organism evidence="1 2">
    <name type="scientific">Kutzneria albida DSM 43870</name>
    <dbReference type="NCBI Taxonomy" id="1449976"/>
    <lineage>
        <taxon>Bacteria</taxon>
        <taxon>Bacillati</taxon>
        <taxon>Actinomycetota</taxon>
        <taxon>Actinomycetes</taxon>
        <taxon>Pseudonocardiales</taxon>
        <taxon>Pseudonocardiaceae</taxon>
        <taxon>Kutzneria</taxon>
    </lineage>
</organism>
<dbReference type="Pfam" id="PF04672">
    <property type="entry name" value="Methyltransf_19"/>
    <property type="match status" value="1"/>
</dbReference>
<dbReference type="PIRSF" id="PIRSF017393">
    <property type="entry name" value="MTase_SAV2177"/>
    <property type="match status" value="1"/>
</dbReference>
<dbReference type="eggNOG" id="COG2226">
    <property type="taxonomic scope" value="Bacteria"/>
</dbReference>